<dbReference type="EMBL" id="MRZV01001279">
    <property type="protein sequence ID" value="PIK39074.1"/>
    <property type="molecule type" value="Genomic_DNA"/>
</dbReference>
<dbReference type="SMART" id="SM00404">
    <property type="entry name" value="PTPc_motif"/>
    <property type="match status" value="1"/>
</dbReference>
<dbReference type="SMART" id="SM00060">
    <property type="entry name" value="FN3"/>
    <property type="match status" value="3"/>
</dbReference>
<comment type="subcellular location">
    <subcellularLocation>
        <location evidence="1">Membrane</location>
        <topology evidence="1">Single-pass membrane protein</topology>
    </subcellularLocation>
</comment>
<feature type="domain" description="Fibronectin type-III" evidence="10">
    <location>
        <begin position="102"/>
        <end position="202"/>
    </location>
</feature>
<dbReference type="PROSITE" id="PS50853">
    <property type="entry name" value="FN3"/>
    <property type="match status" value="2"/>
</dbReference>
<sequence>LIDAAYTRRNPGVTVPVTCTAAKGPSPTDINNLNFVLSRHHEHLYDDGISSEQWISNATTRTAAFMVDNVIDGQTLYCQLRKDDKRYAVYNITIDVFDLPLLQSAPKADLITDSTVTISWSAWDEENEDGDLPVIGYTPYYKLASGLNWSIQDTSTSIKTLNFTFTALIPEERYSFCVAAVREGEKGEGPKSPALNATTICAGIVFLEANIVGFFYNLPTDSSSCITGVTLFTIYYASINLEPPHVGIYEVTDPASTSVTLTGLKVEGNYSIHMTLKTGTGESSSSNAIYYFVPRLPEYQAVPAASVSSSNSLTITWPVWDGDVGTPPVVEYRLLTKLSESGDWPSTFIRVNASNDQDNYAVIITSLEPDADYDFSVVAVREGLNGDGPPGPILEMVKTNLPDTGSVGLIVGVTIGTVSLAIIALLAVYGIWKYRRSTSKPKTVERQADDSKEVTNEAPFAYENVSKDSGLTNVVRYVPSKKHEECILSATGNDDTSDGYEIPSTRKDGGAQAKQESNKCENMEDVHVYQNNADDEFSLRKPMAISRFPLFMRSSTAKEMISAIFKSLEEVSPAKCSSFSGASLKTCTRTDLEILYHIPGLNQTLIMTQAPLPNTVEDFWRLVFDYQCQTIIMLNDSDSGNHESIKVNRFILNNWPKSGDSLTPLINFIAATGFGDRGATLIHCINGASRSGIYVTVCSEINRMKTRQTIQVFDTVKNIKVCNPNAIITKEDYMMCHQLLNCYLTEMQDYDVIV</sequence>
<dbReference type="InterPro" id="IPR003595">
    <property type="entry name" value="Tyr_Pase_cat"/>
</dbReference>
<dbReference type="InterPro" id="IPR003961">
    <property type="entry name" value="FN3_dom"/>
</dbReference>
<dbReference type="PANTHER" id="PTHR26391:SF18">
    <property type="entry name" value="PROTEIN KINASE RECEPTOR TIE-1, PUTATIVE-RELATED"/>
    <property type="match status" value="1"/>
</dbReference>
<feature type="domain" description="Tyrosine specific protein phosphatases" evidence="9">
    <location>
        <begin position="660"/>
        <end position="734"/>
    </location>
</feature>
<keyword evidence="5 7" id="KW-0472">Membrane</keyword>
<feature type="region of interest" description="Disordered" evidence="6">
    <location>
        <begin position="497"/>
        <end position="519"/>
    </location>
</feature>
<dbReference type="SUPFAM" id="SSF52799">
    <property type="entry name" value="(Phosphotyrosine protein) phosphatases II"/>
    <property type="match status" value="1"/>
</dbReference>
<comment type="caution">
    <text evidence="11">The sequence shown here is derived from an EMBL/GenBank/DDBJ whole genome shotgun (WGS) entry which is preliminary data.</text>
</comment>
<gene>
    <name evidence="11" type="ORF">BSL78_24081</name>
</gene>
<dbReference type="PROSITE" id="PS00383">
    <property type="entry name" value="TYR_PHOSPHATASE_1"/>
    <property type="match status" value="1"/>
</dbReference>
<dbReference type="Gene3D" id="2.60.40.10">
    <property type="entry name" value="Immunoglobulins"/>
    <property type="match status" value="3"/>
</dbReference>
<keyword evidence="12" id="KW-1185">Reference proteome</keyword>
<dbReference type="InterPro" id="IPR013783">
    <property type="entry name" value="Ig-like_fold"/>
</dbReference>
<feature type="non-terminal residue" evidence="11">
    <location>
        <position position="1"/>
    </location>
</feature>
<keyword evidence="2" id="KW-0732">Signal</keyword>
<evidence type="ECO:0000256" key="7">
    <source>
        <dbReference type="SAM" id="Phobius"/>
    </source>
</evidence>
<evidence type="ECO:0000259" key="9">
    <source>
        <dbReference type="PROSITE" id="PS50056"/>
    </source>
</evidence>
<dbReference type="InterPro" id="IPR016130">
    <property type="entry name" value="Tyr_Pase_AS"/>
</dbReference>
<evidence type="ECO:0000256" key="5">
    <source>
        <dbReference type="ARBA" id="ARBA00023136"/>
    </source>
</evidence>
<dbReference type="PANTHER" id="PTHR26391">
    <property type="entry name" value="INACTIVE TYROSINE-PROTEIN KINASE 7"/>
    <property type="match status" value="1"/>
</dbReference>
<dbReference type="GO" id="GO:0016020">
    <property type="term" value="C:membrane"/>
    <property type="evidence" value="ECO:0007669"/>
    <property type="project" value="UniProtKB-SubCell"/>
</dbReference>
<name>A0A2G8JTJ0_STIJA</name>
<dbReference type="CDD" id="cd00063">
    <property type="entry name" value="FN3"/>
    <property type="match status" value="3"/>
</dbReference>
<dbReference type="PROSITE" id="PS50055">
    <property type="entry name" value="TYR_PHOSPHATASE_PTP"/>
    <property type="match status" value="1"/>
</dbReference>
<accession>A0A2G8JTJ0</accession>
<evidence type="ECO:0000313" key="11">
    <source>
        <dbReference type="EMBL" id="PIK39074.1"/>
    </source>
</evidence>
<protein>
    <submittedName>
        <fullName evidence="11">Uncharacterized protein</fullName>
    </submittedName>
</protein>
<dbReference type="PROSITE" id="PS50056">
    <property type="entry name" value="TYR_PHOSPHATASE_2"/>
    <property type="match status" value="1"/>
</dbReference>
<evidence type="ECO:0000256" key="3">
    <source>
        <dbReference type="ARBA" id="ARBA00022801"/>
    </source>
</evidence>
<evidence type="ECO:0000259" key="8">
    <source>
        <dbReference type="PROSITE" id="PS50055"/>
    </source>
</evidence>
<dbReference type="CDD" id="cd00047">
    <property type="entry name" value="PTPc"/>
    <property type="match status" value="1"/>
</dbReference>
<evidence type="ECO:0000256" key="2">
    <source>
        <dbReference type="ARBA" id="ARBA00022729"/>
    </source>
</evidence>
<keyword evidence="4" id="KW-0904">Protein phosphatase</keyword>
<dbReference type="Pfam" id="PF00102">
    <property type="entry name" value="Y_phosphatase"/>
    <property type="match status" value="1"/>
</dbReference>
<dbReference type="SUPFAM" id="SSF49265">
    <property type="entry name" value="Fibronectin type III"/>
    <property type="match status" value="2"/>
</dbReference>
<organism evidence="11 12">
    <name type="scientific">Stichopus japonicus</name>
    <name type="common">Sea cucumber</name>
    <dbReference type="NCBI Taxonomy" id="307972"/>
    <lineage>
        <taxon>Eukaryota</taxon>
        <taxon>Metazoa</taxon>
        <taxon>Echinodermata</taxon>
        <taxon>Eleutherozoa</taxon>
        <taxon>Echinozoa</taxon>
        <taxon>Holothuroidea</taxon>
        <taxon>Aspidochirotacea</taxon>
        <taxon>Aspidochirotida</taxon>
        <taxon>Stichopodidae</taxon>
        <taxon>Apostichopus</taxon>
    </lineage>
</organism>
<feature type="transmembrane region" description="Helical" evidence="7">
    <location>
        <begin position="407"/>
        <end position="432"/>
    </location>
</feature>
<dbReference type="Proteomes" id="UP000230750">
    <property type="component" value="Unassembled WGS sequence"/>
</dbReference>
<dbReference type="SMART" id="SM00194">
    <property type="entry name" value="PTPc"/>
    <property type="match status" value="1"/>
</dbReference>
<reference evidence="11 12" key="1">
    <citation type="journal article" date="2017" name="PLoS Biol.">
        <title>The sea cucumber genome provides insights into morphological evolution and visceral regeneration.</title>
        <authorList>
            <person name="Zhang X."/>
            <person name="Sun L."/>
            <person name="Yuan J."/>
            <person name="Sun Y."/>
            <person name="Gao Y."/>
            <person name="Zhang L."/>
            <person name="Li S."/>
            <person name="Dai H."/>
            <person name="Hamel J.F."/>
            <person name="Liu C."/>
            <person name="Yu Y."/>
            <person name="Liu S."/>
            <person name="Lin W."/>
            <person name="Guo K."/>
            <person name="Jin S."/>
            <person name="Xu P."/>
            <person name="Storey K.B."/>
            <person name="Huan P."/>
            <person name="Zhang T."/>
            <person name="Zhou Y."/>
            <person name="Zhang J."/>
            <person name="Lin C."/>
            <person name="Li X."/>
            <person name="Xing L."/>
            <person name="Huo D."/>
            <person name="Sun M."/>
            <person name="Wang L."/>
            <person name="Mercier A."/>
            <person name="Li F."/>
            <person name="Yang H."/>
            <person name="Xiang J."/>
        </authorList>
    </citation>
    <scope>NUCLEOTIDE SEQUENCE [LARGE SCALE GENOMIC DNA]</scope>
    <source>
        <strain evidence="11">Shaxun</strain>
        <tissue evidence="11">Muscle</tissue>
    </source>
</reference>
<dbReference type="InterPro" id="IPR000242">
    <property type="entry name" value="PTP_cat"/>
</dbReference>
<dbReference type="OrthoDB" id="165498at2759"/>
<keyword evidence="7" id="KW-1133">Transmembrane helix</keyword>
<evidence type="ECO:0000259" key="10">
    <source>
        <dbReference type="PROSITE" id="PS50853"/>
    </source>
</evidence>
<keyword evidence="3" id="KW-0378">Hydrolase</keyword>
<dbReference type="InterPro" id="IPR036116">
    <property type="entry name" value="FN3_sf"/>
</dbReference>
<evidence type="ECO:0000256" key="1">
    <source>
        <dbReference type="ARBA" id="ARBA00004167"/>
    </source>
</evidence>
<evidence type="ECO:0000256" key="6">
    <source>
        <dbReference type="SAM" id="MobiDB-lite"/>
    </source>
</evidence>
<feature type="domain" description="Fibronectin type-III" evidence="10">
    <location>
        <begin position="293"/>
        <end position="402"/>
    </location>
</feature>
<dbReference type="InterPro" id="IPR029021">
    <property type="entry name" value="Prot-tyrosine_phosphatase-like"/>
</dbReference>
<dbReference type="AlphaFoldDB" id="A0A2G8JTJ0"/>
<evidence type="ECO:0000313" key="12">
    <source>
        <dbReference type="Proteomes" id="UP000230750"/>
    </source>
</evidence>
<evidence type="ECO:0000256" key="4">
    <source>
        <dbReference type="ARBA" id="ARBA00022912"/>
    </source>
</evidence>
<feature type="domain" description="Tyrosine-protein phosphatase" evidence="8">
    <location>
        <begin position="542"/>
        <end position="743"/>
    </location>
</feature>
<dbReference type="STRING" id="307972.A0A2G8JTJ0"/>
<dbReference type="Gene3D" id="3.90.190.10">
    <property type="entry name" value="Protein tyrosine phosphatase superfamily"/>
    <property type="match status" value="2"/>
</dbReference>
<proteinExistence type="predicted"/>
<dbReference type="GO" id="GO:0004725">
    <property type="term" value="F:protein tyrosine phosphatase activity"/>
    <property type="evidence" value="ECO:0007669"/>
    <property type="project" value="InterPro"/>
</dbReference>
<keyword evidence="7" id="KW-0812">Transmembrane</keyword>
<dbReference type="InterPro" id="IPR000387">
    <property type="entry name" value="Tyr_Pase_dom"/>
</dbReference>